<reference evidence="2" key="2">
    <citation type="journal article" date="2010" name="Nature">
        <title>Comparative genomics reveals mobile pathogenicity chromosomes in Fusarium.</title>
        <authorList>
            <person name="Ma L.J."/>
            <person name="van der Does H.C."/>
            <person name="Borkovich K.A."/>
            <person name="Coleman J.J."/>
            <person name="Daboussi M.J."/>
            <person name="Di Pietro A."/>
            <person name="Dufresne M."/>
            <person name="Freitag M."/>
            <person name="Grabherr M."/>
            <person name="Henrissat B."/>
            <person name="Houterman P.M."/>
            <person name="Kang S."/>
            <person name="Shim W.B."/>
            <person name="Woloshuk C."/>
            <person name="Xie X."/>
            <person name="Xu J.R."/>
            <person name="Antoniw J."/>
            <person name="Baker S.E."/>
            <person name="Bluhm B.H."/>
            <person name="Breakspear A."/>
            <person name="Brown D.W."/>
            <person name="Butchko R.A."/>
            <person name="Chapman S."/>
            <person name="Coulson R."/>
            <person name="Coutinho P.M."/>
            <person name="Danchin E.G."/>
            <person name="Diener A."/>
            <person name="Gale L.R."/>
            <person name="Gardiner D.M."/>
            <person name="Goff S."/>
            <person name="Hammond-Kosack K.E."/>
            <person name="Hilburn K."/>
            <person name="Hua-Van A."/>
            <person name="Jonkers W."/>
            <person name="Kazan K."/>
            <person name="Kodira C.D."/>
            <person name="Koehrsen M."/>
            <person name="Kumar L."/>
            <person name="Lee Y.H."/>
            <person name="Li L."/>
            <person name="Manners J.M."/>
            <person name="Miranda-Saavedra D."/>
            <person name="Mukherjee M."/>
            <person name="Park G."/>
            <person name="Park J."/>
            <person name="Park S.Y."/>
            <person name="Proctor R.H."/>
            <person name="Regev A."/>
            <person name="Ruiz-Roldan M.C."/>
            <person name="Sain D."/>
            <person name="Sakthikumar S."/>
            <person name="Sykes S."/>
            <person name="Schwartz D.C."/>
            <person name="Turgeon B.G."/>
            <person name="Wapinski I."/>
            <person name="Yoder O."/>
            <person name="Young S."/>
            <person name="Zeng Q."/>
            <person name="Zhou S."/>
            <person name="Galagan J."/>
            <person name="Cuomo C.A."/>
            <person name="Kistler H.C."/>
            <person name="Rep M."/>
        </authorList>
    </citation>
    <scope>NUCLEOTIDE SEQUENCE [LARGE SCALE GENOMIC DNA]</scope>
    <source>
        <strain evidence="2">4287</strain>
    </source>
</reference>
<dbReference type="RefSeq" id="XP_018256691.1">
    <property type="nucleotide sequence ID" value="XM_018396201.1"/>
</dbReference>
<keyword evidence="1" id="KW-0812">Transmembrane</keyword>
<feature type="transmembrane region" description="Helical" evidence="1">
    <location>
        <begin position="142"/>
        <end position="162"/>
    </location>
</feature>
<accession>A0A0J9W7P7</accession>
<gene>
    <name evidence="2" type="ORF">FOXG_16117</name>
</gene>
<keyword evidence="1" id="KW-0472">Membrane</keyword>
<reference evidence="2" key="1">
    <citation type="submission" date="2007-04" db="EMBL/GenBank/DDBJ databases">
        <authorList>
            <consortium name="The Broad Institute Genome Sequencing Platform"/>
            <person name="Birren B."/>
            <person name="Lander E."/>
            <person name="Galagan J."/>
            <person name="Nusbaum C."/>
            <person name="Devon K."/>
            <person name="Ma L.-J."/>
            <person name="Jaffe D."/>
            <person name="Butler J."/>
            <person name="Alvarez P."/>
            <person name="Gnerre S."/>
            <person name="Grabherr M."/>
            <person name="Kleber M."/>
            <person name="Mauceli E."/>
            <person name="Brockman W."/>
            <person name="MacCallum I.A."/>
            <person name="Young S."/>
            <person name="LaButti K."/>
            <person name="DeCaprio D."/>
            <person name="Crawford M."/>
            <person name="Koehrsen M."/>
            <person name="Engels R."/>
            <person name="Montgomery P."/>
            <person name="Pearson M."/>
            <person name="Howarth C."/>
            <person name="Larson L."/>
            <person name="White J."/>
            <person name="O'Leary S."/>
            <person name="Kodira C."/>
            <person name="Zeng Q."/>
            <person name="Yandava C."/>
            <person name="Alvarado L."/>
            <person name="Kistler C."/>
            <person name="Shim W.-B."/>
            <person name="Kang S."/>
            <person name="Woloshuk C."/>
        </authorList>
    </citation>
    <scope>NUCLEOTIDE SEQUENCE</scope>
    <source>
        <strain evidence="2">4287</strain>
    </source>
</reference>
<sequence length="221" mass="24467">MYAGLSYILNGNKFCLHRQNTSKCFNVSPTRVYCFVSSEPDKHLDLIVTRELGPSSTHVLARLSHHYNYISLFTANLGTISLTFTALAVAGTDGLTEESSAVVAILMSATMTAIVAIMLRITLHRSKPCFQRLDLIATSTPLFLVDLVVLEILVGLLVWYTSSFTARFATYLVIELLVLMTLIVLSAICIWRNIRISIRLGQFNSVETDNDVSGLQVRSST</sequence>
<dbReference type="KEGG" id="fox:FOXG_16117"/>
<organism evidence="2 3">
    <name type="scientific">Fusarium oxysporum f. sp. lycopersici (strain 4287 / CBS 123668 / FGSC 9935 / NRRL 34936)</name>
    <name type="common">Fusarium vascular wilt of tomato</name>
    <dbReference type="NCBI Taxonomy" id="426428"/>
    <lineage>
        <taxon>Eukaryota</taxon>
        <taxon>Fungi</taxon>
        <taxon>Dikarya</taxon>
        <taxon>Ascomycota</taxon>
        <taxon>Pezizomycotina</taxon>
        <taxon>Sordariomycetes</taxon>
        <taxon>Hypocreomycetidae</taxon>
        <taxon>Hypocreales</taxon>
        <taxon>Nectriaceae</taxon>
        <taxon>Fusarium</taxon>
        <taxon>Fusarium oxysporum species complex</taxon>
    </lineage>
</organism>
<dbReference type="AlphaFoldDB" id="A0A0J9W7P7"/>
<evidence type="ECO:0000313" key="2">
    <source>
        <dbReference type="EMBL" id="KNB18646.1"/>
    </source>
</evidence>
<proteinExistence type="predicted"/>
<evidence type="ECO:0008006" key="4">
    <source>
        <dbReference type="Google" id="ProtNLM"/>
    </source>
</evidence>
<protein>
    <recommendedName>
        <fullName evidence="4">Transmembrane protein</fullName>
    </recommendedName>
</protein>
<feature type="transmembrane region" description="Helical" evidence="1">
    <location>
        <begin position="69"/>
        <end position="89"/>
    </location>
</feature>
<evidence type="ECO:0000313" key="3">
    <source>
        <dbReference type="Proteomes" id="UP000009097"/>
    </source>
</evidence>
<dbReference type="VEuPathDB" id="FungiDB:FOXG_16117"/>
<feature type="transmembrane region" description="Helical" evidence="1">
    <location>
        <begin position="101"/>
        <end position="121"/>
    </location>
</feature>
<dbReference type="Proteomes" id="UP000009097">
    <property type="component" value="Unassembled WGS sequence"/>
</dbReference>
<dbReference type="OrthoDB" id="5100437at2759"/>
<keyword evidence="1" id="KW-1133">Transmembrane helix</keyword>
<dbReference type="EMBL" id="DS231727">
    <property type="protein sequence ID" value="KNB18646.1"/>
    <property type="molecule type" value="Genomic_DNA"/>
</dbReference>
<evidence type="ECO:0000256" key="1">
    <source>
        <dbReference type="SAM" id="Phobius"/>
    </source>
</evidence>
<name>A0A0J9W7P7_FUSO4</name>
<dbReference type="GeneID" id="28957072"/>
<feature type="transmembrane region" description="Helical" evidence="1">
    <location>
        <begin position="168"/>
        <end position="191"/>
    </location>
</feature>